<dbReference type="RefSeq" id="WP_092207488.1">
    <property type="nucleotide sequence ID" value="NZ_FOVN01000002.1"/>
</dbReference>
<evidence type="ECO:0000313" key="2">
    <source>
        <dbReference type="EMBL" id="SFN69860.1"/>
    </source>
</evidence>
<reference evidence="3" key="1">
    <citation type="submission" date="2016-10" db="EMBL/GenBank/DDBJ databases">
        <authorList>
            <person name="Varghese N."/>
            <person name="Submissions S."/>
        </authorList>
    </citation>
    <scope>NUCLEOTIDE SEQUENCE [LARGE SCALE GENOMIC DNA]</scope>
    <source>
        <strain evidence="3">DSM 23925</strain>
    </source>
</reference>
<dbReference type="STRING" id="649333.SAMN04487989_102501"/>
<proteinExistence type="predicted"/>
<name>A0A1I5B5H5_9FLAO</name>
<keyword evidence="1" id="KW-1133">Transmembrane helix</keyword>
<dbReference type="OrthoDB" id="821805at2"/>
<keyword evidence="1" id="KW-0812">Transmembrane</keyword>
<dbReference type="AlphaFoldDB" id="A0A1I5B5H5"/>
<sequence>MIKFFRKIRQKLLSEGKTGKYFKYAIGEIVLVVIGILIALQINNWNEKRKESKKEDQLIDVLITDLQSKKTEFISDLAYGKSIISKSDISINYWKENSQIDTLNLKSLLKTLAEDEWFFDENSPVYATISGSELWKQLPDSLNRQIDNMYRMRFGVIKSAFVKQSEYALNGKLNFLAPNRLLNLNESTLKIQRIVAEDDENFIILLELFKSGVIRLTSKFETTIPSIEELIENLEFYKNNK</sequence>
<dbReference type="EMBL" id="FOVN01000002">
    <property type="protein sequence ID" value="SFN69860.1"/>
    <property type="molecule type" value="Genomic_DNA"/>
</dbReference>
<dbReference type="Proteomes" id="UP000198705">
    <property type="component" value="Unassembled WGS sequence"/>
</dbReference>
<keyword evidence="3" id="KW-1185">Reference proteome</keyword>
<evidence type="ECO:0000256" key="1">
    <source>
        <dbReference type="SAM" id="Phobius"/>
    </source>
</evidence>
<dbReference type="Pfam" id="PF19578">
    <property type="entry name" value="DUF6090"/>
    <property type="match status" value="1"/>
</dbReference>
<gene>
    <name evidence="2" type="ORF">SAMN04487989_102501</name>
</gene>
<organism evidence="2 3">
    <name type="scientific">Bizionia echini</name>
    <dbReference type="NCBI Taxonomy" id="649333"/>
    <lineage>
        <taxon>Bacteria</taxon>
        <taxon>Pseudomonadati</taxon>
        <taxon>Bacteroidota</taxon>
        <taxon>Flavobacteriia</taxon>
        <taxon>Flavobacteriales</taxon>
        <taxon>Flavobacteriaceae</taxon>
        <taxon>Bizionia</taxon>
    </lineage>
</organism>
<protein>
    <submittedName>
        <fullName evidence="2">Uncharacterized protein</fullName>
    </submittedName>
</protein>
<feature type="transmembrane region" description="Helical" evidence="1">
    <location>
        <begin position="21"/>
        <end position="42"/>
    </location>
</feature>
<accession>A0A1I5B5H5</accession>
<dbReference type="InterPro" id="IPR045749">
    <property type="entry name" value="DUF6090"/>
</dbReference>
<evidence type="ECO:0000313" key="3">
    <source>
        <dbReference type="Proteomes" id="UP000198705"/>
    </source>
</evidence>
<keyword evidence="1" id="KW-0472">Membrane</keyword>